<keyword evidence="3" id="KW-1185">Reference proteome</keyword>
<reference evidence="2 3" key="1">
    <citation type="journal article" date="2012" name="Proc. Natl. Acad. Sci. U.S.A.">
        <title>Comparative genomics of Ceriporiopsis subvermispora and Phanerochaete chrysosporium provide insight into selective ligninolysis.</title>
        <authorList>
            <person name="Fernandez-Fueyo E."/>
            <person name="Ruiz-Duenas F.J."/>
            <person name="Ferreira P."/>
            <person name="Floudas D."/>
            <person name="Hibbett D.S."/>
            <person name="Canessa P."/>
            <person name="Larrondo L.F."/>
            <person name="James T.Y."/>
            <person name="Seelenfreund D."/>
            <person name="Lobos S."/>
            <person name="Polanco R."/>
            <person name="Tello M."/>
            <person name="Honda Y."/>
            <person name="Watanabe T."/>
            <person name="Watanabe T."/>
            <person name="Ryu J.S."/>
            <person name="Kubicek C.P."/>
            <person name="Schmoll M."/>
            <person name="Gaskell J."/>
            <person name="Hammel K.E."/>
            <person name="St John F.J."/>
            <person name="Vanden Wymelenberg A."/>
            <person name="Sabat G."/>
            <person name="Splinter BonDurant S."/>
            <person name="Syed K."/>
            <person name="Yadav J.S."/>
            <person name="Doddapaneni H."/>
            <person name="Subramanian V."/>
            <person name="Lavin J.L."/>
            <person name="Oguiza J.A."/>
            <person name="Perez G."/>
            <person name="Pisabarro A.G."/>
            <person name="Ramirez L."/>
            <person name="Santoyo F."/>
            <person name="Master E."/>
            <person name="Coutinho P.M."/>
            <person name="Henrissat B."/>
            <person name="Lombard V."/>
            <person name="Magnuson J.K."/>
            <person name="Kuees U."/>
            <person name="Hori C."/>
            <person name="Igarashi K."/>
            <person name="Samejima M."/>
            <person name="Held B.W."/>
            <person name="Barry K.W."/>
            <person name="LaButti K.M."/>
            <person name="Lapidus A."/>
            <person name="Lindquist E.A."/>
            <person name="Lucas S.M."/>
            <person name="Riley R."/>
            <person name="Salamov A.A."/>
            <person name="Hoffmeister D."/>
            <person name="Schwenk D."/>
            <person name="Hadar Y."/>
            <person name="Yarden O."/>
            <person name="de Vries R.P."/>
            <person name="Wiebenga A."/>
            <person name="Stenlid J."/>
            <person name="Eastwood D."/>
            <person name="Grigoriev I.V."/>
            <person name="Berka R.M."/>
            <person name="Blanchette R.A."/>
            <person name="Kersten P."/>
            <person name="Martinez A.T."/>
            <person name="Vicuna R."/>
            <person name="Cullen D."/>
        </authorList>
    </citation>
    <scope>NUCLEOTIDE SEQUENCE [LARGE SCALE GENOMIC DNA]</scope>
    <source>
        <strain evidence="2 3">B</strain>
    </source>
</reference>
<gene>
    <name evidence="2" type="ORF">CERSUDRAFT_77441</name>
</gene>
<evidence type="ECO:0000313" key="3">
    <source>
        <dbReference type="Proteomes" id="UP000016930"/>
    </source>
</evidence>
<evidence type="ECO:0000313" key="2">
    <source>
        <dbReference type="EMBL" id="EMD32429.1"/>
    </source>
</evidence>
<organism evidence="2 3">
    <name type="scientific">Ceriporiopsis subvermispora (strain B)</name>
    <name type="common">White-rot fungus</name>
    <name type="synonym">Gelatoporia subvermispora</name>
    <dbReference type="NCBI Taxonomy" id="914234"/>
    <lineage>
        <taxon>Eukaryota</taxon>
        <taxon>Fungi</taxon>
        <taxon>Dikarya</taxon>
        <taxon>Basidiomycota</taxon>
        <taxon>Agaricomycotina</taxon>
        <taxon>Agaricomycetes</taxon>
        <taxon>Polyporales</taxon>
        <taxon>Gelatoporiaceae</taxon>
        <taxon>Gelatoporia</taxon>
    </lineage>
</organism>
<dbReference type="HOGENOM" id="CLU_1137883_0_0_1"/>
<dbReference type="Proteomes" id="UP000016930">
    <property type="component" value="Unassembled WGS sequence"/>
</dbReference>
<dbReference type="EMBL" id="KB445811">
    <property type="protein sequence ID" value="EMD32429.1"/>
    <property type="molecule type" value="Genomic_DNA"/>
</dbReference>
<name>M2PAC5_CERS8</name>
<feature type="region of interest" description="Disordered" evidence="1">
    <location>
        <begin position="1"/>
        <end position="52"/>
    </location>
</feature>
<accession>M2PAC5</accession>
<dbReference type="AlphaFoldDB" id="M2PAC5"/>
<sequence>MARARDDKVEPAAARFNTAGTSLPNRGNQKALETSTKAALSGTQEDKFGASRWTSGQSLGDVHRMQWTTTTCVLSGACSAALPLPRVNPCGYVAPTRVSLSQHPKPCRMLAHSPVAHAGSCAALPVPRVRAWGYAAPTCVGSPPLACPVSRSKGARASNDPEILNLRRLEDVHVLRPQRPEIAKLQGVLAHELQRPKRCRSLAPPIRGPAHDRDIMDKRSPSRLALTGMQDPSVVDLLLRCHYQ</sequence>
<proteinExistence type="predicted"/>
<evidence type="ECO:0000256" key="1">
    <source>
        <dbReference type="SAM" id="MobiDB-lite"/>
    </source>
</evidence>
<protein>
    <submittedName>
        <fullName evidence="2">Uncharacterized protein</fullName>
    </submittedName>
</protein>
<feature type="compositionally biased region" description="Basic and acidic residues" evidence="1">
    <location>
        <begin position="1"/>
        <end position="10"/>
    </location>
</feature>
<feature type="compositionally biased region" description="Polar residues" evidence="1">
    <location>
        <begin position="18"/>
        <end position="43"/>
    </location>
</feature>